<feature type="compositionally biased region" description="Basic and acidic residues" evidence="4">
    <location>
        <begin position="253"/>
        <end position="266"/>
    </location>
</feature>
<gene>
    <name evidence="6" type="ORF">EV382_4573</name>
</gene>
<accession>A0A4Q7UIN4</accession>
<dbReference type="GO" id="GO:0022857">
    <property type="term" value="F:transmembrane transporter activity"/>
    <property type="evidence" value="ECO:0007669"/>
    <property type="project" value="TreeGrafter"/>
</dbReference>
<evidence type="ECO:0000256" key="3">
    <source>
        <dbReference type="ARBA" id="ARBA00022840"/>
    </source>
</evidence>
<feature type="compositionally biased region" description="Basic and acidic residues" evidence="4">
    <location>
        <begin position="305"/>
        <end position="332"/>
    </location>
</feature>
<dbReference type="FunFam" id="3.40.50.300:FF:000032">
    <property type="entry name" value="Export ABC transporter ATP-binding protein"/>
    <property type="match status" value="1"/>
</dbReference>
<dbReference type="Pfam" id="PF00005">
    <property type="entry name" value="ABC_tran"/>
    <property type="match status" value="1"/>
</dbReference>
<dbReference type="InterPro" id="IPR027417">
    <property type="entry name" value="P-loop_NTPase"/>
</dbReference>
<dbReference type="Proteomes" id="UP000293781">
    <property type="component" value="Unassembled WGS sequence"/>
</dbReference>
<dbReference type="GO" id="GO:0005886">
    <property type="term" value="C:plasma membrane"/>
    <property type="evidence" value="ECO:0007669"/>
    <property type="project" value="TreeGrafter"/>
</dbReference>
<dbReference type="InterPro" id="IPR003439">
    <property type="entry name" value="ABC_transporter-like_ATP-bd"/>
</dbReference>
<evidence type="ECO:0000313" key="6">
    <source>
        <dbReference type="EMBL" id="RZT81297.1"/>
    </source>
</evidence>
<keyword evidence="7" id="KW-1185">Reference proteome</keyword>
<keyword evidence="3 6" id="KW-0067">ATP-binding</keyword>
<evidence type="ECO:0000256" key="2">
    <source>
        <dbReference type="ARBA" id="ARBA00022741"/>
    </source>
</evidence>
<dbReference type="GO" id="GO:0098796">
    <property type="term" value="C:membrane protein complex"/>
    <property type="evidence" value="ECO:0007669"/>
    <property type="project" value="UniProtKB-ARBA"/>
</dbReference>
<protein>
    <submittedName>
        <fullName evidence="6">Putative ABC transport system ATP-binding protein</fullName>
    </submittedName>
</protein>
<dbReference type="PANTHER" id="PTHR24220">
    <property type="entry name" value="IMPORT ATP-BINDING PROTEIN"/>
    <property type="match status" value="1"/>
</dbReference>
<keyword evidence="2" id="KW-0547">Nucleotide-binding</keyword>
<dbReference type="PROSITE" id="PS50893">
    <property type="entry name" value="ABC_TRANSPORTER_2"/>
    <property type="match status" value="1"/>
</dbReference>
<dbReference type="AlphaFoldDB" id="A0A4Q7UIN4"/>
<dbReference type="GO" id="GO:0016887">
    <property type="term" value="F:ATP hydrolysis activity"/>
    <property type="evidence" value="ECO:0007669"/>
    <property type="project" value="InterPro"/>
</dbReference>
<dbReference type="Gene3D" id="3.40.50.300">
    <property type="entry name" value="P-loop containing nucleotide triphosphate hydrolases"/>
    <property type="match status" value="1"/>
</dbReference>
<keyword evidence="1" id="KW-0813">Transport</keyword>
<comment type="caution">
    <text evidence="6">The sequence shown here is derived from an EMBL/GenBank/DDBJ whole genome shotgun (WGS) entry which is preliminary data.</text>
</comment>
<sequence length="339" mass="34856">MTEPAVSGPHDGRVPAIEAVDVSRTYQLDGVSVQALRGVSLTVQAGDYVALVGPSGSGKSTLMHLLGALDRPTGGRLVIGGRDVNALAPPEMATLRNETIGFVFQAFHLLPRTSAVENVALPLVYRGVSARQRRERAAAMLGRVGLGHRLDHRPNQMSGGEQQRVAIARALVTEPTVLLADEPTGNLDSVTGAAVLELLEQLNAESGVALVMVTHDQEVAARAQRRITMRDGVVVADSAASPHPPVTASADPRAAHDRPPSVDHGRPATLVPAPSAEPRSASGSGPGHPSGGSGGATGATGRLPSEVERSDTDPRDAAPGEARDVAAGERAADQPGGTA</sequence>
<dbReference type="EMBL" id="SHKK01000001">
    <property type="protein sequence ID" value="RZT81297.1"/>
    <property type="molecule type" value="Genomic_DNA"/>
</dbReference>
<dbReference type="SUPFAM" id="SSF52540">
    <property type="entry name" value="P-loop containing nucleoside triphosphate hydrolases"/>
    <property type="match status" value="1"/>
</dbReference>
<dbReference type="PROSITE" id="PS00211">
    <property type="entry name" value="ABC_TRANSPORTER_1"/>
    <property type="match status" value="1"/>
</dbReference>
<evidence type="ECO:0000313" key="7">
    <source>
        <dbReference type="Proteomes" id="UP000293781"/>
    </source>
</evidence>
<dbReference type="CDD" id="cd03255">
    <property type="entry name" value="ABC_MJ0796_LolCDE_FtsE"/>
    <property type="match status" value="1"/>
</dbReference>
<proteinExistence type="predicted"/>
<dbReference type="PANTHER" id="PTHR24220:SF86">
    <property type="entry name" value="ABC TRANSPORTER ABCH.1"/>
    <property type="match status" value="1"/>
</dbReference>
<dbReference type="InterPro" id="IPR017871">
    <property type="entry name" value="ABC_transporter-like_CS"/>
</dbReference>
<name>A0A4Q7UIN4_9ACTN</name>
<evidence type="ECO:0000256" key="4">
    <source>
        <dbReference type="SAM" id="MobiDB-lite"/>
    </source>
</evidence>
<dbReference type="RefSeq" id="WP_244236788.1">
    <property type="nucleotide sequence ID" value="NZ_JBEZZO010000002.1"/>
</dbReference>
<dbReference type="InterPro" id="IPR017911">
    <property type="entry name" value="MacB-like_ATP-bd"/>
</dbReference>
<feature type="compositionally biased region" description="Gly residues" evidence="4">
    <location>
        <begin position="284"/>
        <end position="298"/>
    </location>
</feature>
<feature type="region of interest" description="Disordered" evidence="4">
    <location>
        <begin position="238"/>
        <end position="339"/>
    </location>
</feature>
<dbReference type="GO" id="GO:0005524">
    <property type="term" value="F:ATP binding"/>
    <property type="evidence" value="ECO:0007669"/>
    <property type="project" value="UniProtKB-KW"/>
</dbReference>
<reference evidence="6 7" key="1">
    <citation type="submission" date="2019-02" db="EMBL/GenBank/DDBJ databases">
        <title>Sequencing the genomes of 1000 actinobacteria strains.</title>
        <authorList>
            <person name="Klenk H.-P."/>
        </authorList>
    </citation>
    <scope>NUCLEOTIDE SEQUENCE [LARGE SCALE GENOMIC DNA]</scope>
    <source>
        <strain evidence="6 7">DSM 45888</strain>
    </source>
</reference>
<evidence type="ECO:0000259" key="5">
    <source>
        <dbReference type="PROSITE" id="PS50893"/>
    </source>
</evidence>
<dbReference type="InterPro" id="IPR015854">
    <property type="entry name" value="ABC_transpr_LolD-like"/>
</dbReference>
<dbReference type="InterPro" id="IPR003593">
    <property type="entry name" value="AAA+_ATPase"/>
</dbReference>
<dbReference type="SMART" id="SM00382">
    <property type="entry name" value="AAA"/>
    <property type="match status" value="1"/>
</dbReference>
<feature type="domain" description="ABC transporter" evidence="5">
    <location>
        <begin position="17"/>
        <end position="256"/>
    </location>
</feature>
<evidence type="ECO:0000256" key="1">
    <source>
        <dbReference type="ARBA" id="ARBA00022448"/>
    </source>
</evidence>
<organism evidence="6 7">
    <name type="scientific">Micromonospora violae</name>
    <dbReference type="NCBI Taxonomy" id="1278207"/>
    <lineage>
        <taxon>Bacteria</taxon>
        <taxon>Bacillati</taxon>
        <taxon>Actinomycetota</taxon>
        <taxon>Actinomycetes</taxon>
        <taxon>Micromonosporales</taxon>
        <taxon>Micromonosporaceae</taxon>
        <taxon>Micromonospora</taxon>
    </lineage>
</organism>